<dbReference type="EMBL" id="BABT02000102">
    <property type="protein sequence ID" value="GAA96625.1"/>
    <property type="molecule type" value="Genomic_DNA"/>
</dbReference>
<dbReference type="InterPro" id="IPR035991">
    <property type="entry name" value="Casein_kinase_II_beta-like"/>
</dbReference>
<reference evidence="4 5" key="2">
    <citation type="journal article" date="2012" name="Open Biol.">
        <title>Characteristics of nucleosomes and linker DNA regions on the genome of the basidiomycete Mixia osmundae revealed by mono- and dinucleosome mapping.</title>
        <authorList>
            <person name="Nishida H."/>
            <person name="Kondo S."/>
            <person name="Matsumoto T."/>
            <person name="Suzuki Y."/>
            <person name="Yoshikawa H."/>
            <person name="Taylor T.D."/>
            <person name="Sugiyama J."/>
        </authorList>
    </citation>
    <scope>NUCLEOTIDE SEQUENCE [LARGE SCALE GENOMIC DNA]</scope>
    <source>
        <strain evidence="5">CBS 9802 / IAM 14324 / JCM 22182 / KY 12970</strain>
    </source>
</reference>
<dbReference type="HOGENOM" id="CLU_034027_3_2_1"/>
<evidence type="ECO:0000256" key="2">
    <source>
        <dbReference type="ARBA" id="ARBA00045899"/>
    </source>
</evidence>
<dbReference type="RefSeq" id="XP_014567338.1">
    <property type="nucleotide sequence ID" value="XM_014711852.1"/>
</dbReference>
<dbReference type="PROSITE" id="PS01101">
    <property type="entry name" value="CK2_BETA"/>
    <property type="match status" value="1"/>
</dbReference>
<dbReference type="Proteomes" id="UP000009131">
    <property type="component" value="Unassembled WGS sequence"/>
</dbReference>
<dbReference type="eggNOG" id="KOG3092">
    <property type="taxonomic scope" value="Eukaryota"/>
</dbReference>
<name>G7E1B5_MIXOS</name>
<dbReference type="STRING" id="764103.G7E1B5"/>
<dbReference type="InterPro" id="IPR000704">
    <property type="entry name" value="Casein_kinase_II_reg-sub"/>
</dbReference>
<dbReference type="SUPFAM" id="SSF57798">
    <property type="entry name" value="Casein kinase II beta subunit"/>
    <property type="match status" value="1"/>
</dbReference>
<dbReference type="PRINTS" id="PR00472">
    <property type="entry name" value="CASNKINASEII"/>
</dbReference>
<dbReference type="Gene3D" id="1.10.1820.10">
    <property type="entry name" value="protein kinase ck2 holoenzyme, chain C, domain 1"/>
    <property type="match status" value="1"/>
</dbReference>
<dbReference type="Pfam" id="PF01214">
    <property type="entry name" value="CK_II_beta"/>
    <property type="match status" value="1"/>
</dbReference>
<dbReference type="GO" id="GO:0006359">
    <property type="term" value="P:regulation of transcription by RNA polymerase III"/>
    <property type="evidence" value="ECO:0007669"/>
    <property type="project" value="TreeGrafter"/>
</dbReference>
<comment type="subunit">
    <text evidence="3">Tetramer of two alpha and two beta subunits.</text>
</comment>
<dbReference type="GO" id="GO:0019887">
    <property type="term" value="F:protein kinase regulator activity"/>
    <property type="evidence" value="ECO:0007669"/>
    <property type="project" value="InterPro"/>
</dbReference>
<dbReference type="OrthoDB" id="3971593at2759"/>
<organism evidence="4 5">
    <name type="scientific">Mixia osmundae (strain CBS 9802 / IAM 14324 / JCM 22182 / KY 12970)</name>
    <dbReference type="NCBI Taxonomy" id="764103"/>
    <lineage>
        <taxon>Eukaryota</taxon>
        <taxon>Fungi</taxon>
        <taxon>Dikarya</taxon>
        <taxon>Basidiomycota</taxon>
        <taxon>Pucciniomycotina</taxon>
        <taxon>Mixiomycetes</taxon>
        <taxon>Mixiales</taxon>
        <taxon>Mixiaceae</taxon>
        <taxon>Mixia</taxon>
    </lineage>
</organism>
<dbReference type="SMART" id="SM01085">
    <property type="entry name" value="CK_II_beta"/>
    <property type="match status" value="1"/>
</dbReference>
<accession>G7E1B5</accession>
<comment type="similarity">
    <text evidence="1 3">Belongs to the casein kinase 2 subunit beta family.</text>
</comment>
<dbReference type="Gene3D" id="2.20.25.20">
    <property type="match status" value="1"/>
</dbReference>
<comment type="caution">
    <text evidence="4">The sequence shown here is derived from an EMBL/GenBank/DDBJ whole genome shotgun (WGS) entry which is preliminary data.</text>
</comment>
<dbReference type="InterPro" id="IPR016149">
    <property type="entry name" value="Casein_kin_II_reg-sub_N"/>
</dbReference>
<dbReference type="GO" id="GO:0034456">
    <property type="term" value="C:UTP-C complex"/>
    <property type="evidence" value="ECO:0007669"/>
    <property type="project" value="TreeGrafter"/>
</dbReference>
<dbReference type="GO" id="GO:0005956">
    <property type="term" value="C:protein kinase CK2 complex"/>
    <property type="evidence" value="ECO:0007669"/>
    <property type="project" value="UniProtKB-UniRule"/>
</dbReference>
<gene>
    <name evidence="4" type="primary">Mo03295</name>
    <name evidence="4" type="ORF">E5Q_03295</name>
</gene>
<evidence type="ECO:0000256" key="3">
    <source>
        <dbReference type="RuleBase" id="RU361268"/>
    </source>
</evidence>
<evidence type="ECO:0000313" key="4">
    <source>
        <dbReference type="EMBL" id="GAA96625.1"/>
    </source>
</evidence>
<evidence type="ECO:0000313" key="5">
    <source>
        <dbReference type="Proteomes" id="UP000009131"/>
    </source>
</evidence>
<comment type="function">
    <text evidence="2 3">Regulatory subunit of casein kinase II/CK2. As part of the kinase complex regulates the basal catalytic activity of the alpha subunit a constitutively active serine/threonine-protein kinase that phosphorylates a large number of substrates containing acidic residues C-terminal to the phosphorylated serine or threonine.</text>
</comment>
<keyword evidence="5" id="KW-1185">Reference proteome</keyword>
<dbReference type="GO" id="GO:0005737">
    <property type="term" value="C:cytoplasm"/>
    <property type="evidence" value="ECO:0007669"/>
    <property type="project" value="TreeGrafter"/>
</dbReference>
<dbReference type="FunCoup" id="G7E1B5">
    <property type="interactions" value="418"/>
</dbReference>
<dbReference type="OMA" id="DADFGRC"/>
<sequence length="260" mass="29303">MDDISTGSESDYANTWTSWFLATKGNEYFCEVDDDYILDRFNLTGLNAEVHHYAQALDLITDAADETEIEEQNDEMREAIETSARHLYGLIHARFIITSRGLNKMVDKYKKADFGRCPRVLCYAQALLPVGLSDVPYQKAVKLYCPRCEDIYSPKSSRHGAIDGAYFGSTFPHMLFMVLPHLVPSKTVSPGMTPGQGPAIQQTAGQTGGANASLKAERYKPRVFGFRVYEIARLHRWQQAIRDKQIDRLEMIENDGGLHA</sequence>
<reference evidence="4 5" key="1">
    <citation type="journal article" date="2011" name="J. Gen. Appl. Microbiol.">
        <title>Draft genome sequencing of the enigmatic basidiomycete Mixia osmundae.</title>
        <authorList>
            <person name="Nishida H."/>
            <person name="Nagatsuka Y."/>
            <person name="Sugiyama J."/>
        </authorList>
    </citation>
    <scope>NUCLEOTIDE SEQUENCE [LARGE SCALE GENOMIC DNA]</scope>
    <source>
        <strain evidence="5">CBS 9802 / IAM 14324 / JCM 22182 / KY 12970</strain>
    </source>
</reference>
<dbReference type="InParanoid" id="G7E1B5"/>
<protein>
    <recommendedName>
        <fullName evidence="3">Casein kinase II subunit beta</fullName>
        <shortName evidence="3">CK II beta</shortName>
    </recommendedName>
</protein>
<evidence type="ECO:0000256" key="1">
    <source>
        <dbReference type="ARBA" id="ARBA00006941"/>
    </source>
</evidence>
<dbReference type="AlphaFoldDB" id="G7E1B5"/>
<dbReference type="PANTHER" id="PTHR11740">
    <property type="entry name" value="CASEIN KINASE II SUBUNIT BETA"/>
    <property type="match status" value="1"/>
</dbReference>
<dbReference type="FunFam" id="2.20.25.20:FF:000002">
    <property type="entry name" value="Casein kinase II subunit beta"/>
    <property type="match status" value="1"/>
</dbReference>
<proteinExistence type="inferred from homology"/>
<dbReference type="FunFam" id="1.10.1820.10:FF:000003">
    <property type="entry name" value="Casein kinase II subunit beta"/>
    <property type="match status" value="1"/>
</dbReference>
<dbReference type="PANTHER" id="PTHR11740:SF39">
    <property type="entry name" value="CASEIN KINASE II SUBUNIT BETA"/>
    <property type="match status" value="1"/>
</dbReference>